<feature type="transmembrane region" description="Helical" evidence="11">
    <location>
        <begin position="349"/>
        <end position="373"/>
    </location>
</feature>
<keyword evidence="10 11" id="KW-0472">Membrane</keyword>
<evidence type="ECO:0000256" key="4">
    <source>
        <dbReference type="ARBA" id="ARBA00022485"/>
    </source>
</evidence>
<dbReference type="InterPro" id="IPR050954">
    <property type="entry name" value="ET_IronSulfur_Cluster-Binding"/>
</dbReference>
<dbReference type="InterPro" id="IPR005614">
    <property type="entry name" value="NrfD-like"/>
</dbReference>
<evidence type="ECO:0000256" key="9">
    <source>
        <dbReference type="ARBA" id="ARBA00023014"/>
    </source>
</evidence>
<keyword evidence="8" id="KW-0408">Iron</keyword>
<proteinExistence type="inferred from homology"/>
<dbReference type="Pfam" id="PF13247">
    <property type="entry name" value="Fer4_11"/>
    <property type="match status" value="1"/>
</dbReference>
<evidence type="ECO:0000256" key="7">
    <source>
        <dbReference type="ARBA" id="ARBA00022989"/>
    </source>
</evidence>
<dbReference type="InterPro" id="IPR017900">
    <property type="entry name" value="4Fe4S_Fe_S_CS"/>
</dbReference>
<keyword evidence="6" id="KW-0479">Metal-binding</keyword>
<feature type="non-terminal residue" evidence="13">
    <location>
        <position position="1"/>
    </location>
</feature>
<comment type="similarity">
    <text evidence="2">Belongs to the NrfD family.</text>
</comment>
<dbReference type="PROSITE" id="PS51379">
    <property type="entry name" value="4FE4S_FER_2"/>
    <property type="match status" value="3"/>
</dbReference>
<evidence type="ECO:0000256" key="3">
    <source>
        <dbReference type="ARBA" id="ARBA00022475"/>
    </source>
</evidence>
<evidence type="ECO:0000256" key="10">
    <source>
        <dbReference type="ARBA" id="ARBA00023136"/>
    </source>
</evidence>
<organism evidence="13">
    <name type="scientific">marine metagenome</name>
    <dbReference type="NCBI Taxonomy" id="408172"/>
    <lineage>
        <taxon>unclassified sequences</taxon>
        <taxon>metagenomes</taxon>
        <taxon>ecological metagenomes</taxon>
    </lineage>
</organism>
<evidence type="ECO:0000256" key="6">
    <source>
        <dbReference type="ARBA" id="ARBA00022723"/>
    </source>
</evidence>
<feature type="transmembrane region" description="Helical" evidence="11">
    <location>
        <begin position="481"/>
        <end position="499"/>
    </location>
</feature>
<gene>
    <name evidence="13" type="ORF">METZ01_LOCUS113186</name>
</gene>
<dbReference type="GO" id="GO:0005886">
    <property type="term" value="C:plasma membrane"/>
    <property type="evidence" value="ECO:0007669"/>
    <property type="project" value="UniProtKB-SubCell"/>
</dbReference>
<evidence type="ECO:0000259" key="12">
    <source>
        <dbReference type="PROSITE" id="PS51379"/>
    </source>
</evidence>
<keyword evidence="4" id="KW-0004">4Fe-4S</keyword>
<sequence>MNYGFVIDNRLCIGCHACTVACKSEHDIPIGVNRTHVKSIEKGKFPNNTREFSVHRCNHCADAPCVEICPTTALHTRADGIVDYDNDRCIGCKSCMQACPYDALYMDPNTNTAAKCNYCAHKIDGGYEPACVIVCPVEAIISGDLSDNNSKIAQLVANEEIMTRKPEKMTDPNLYYINGSNEMLDANATEKDSDYLWSEQSKGVGHFAKYAEERVAESDTQNLLIQLAMENSAKTGKAIDHRAIDNVAKEIQDNVDSQDARRVYDSPSKGVLWGWEVPAYVWTKAVATGTFLMMAIWILFIGELSAASEMNGLIVSLIFMGLTGGFLVKDLDRPDRFLYVILRPQWKSWLVRGAYIITIFGGLVTLKLVGNIFEISMNWNWIIGGIFAILGAVYTAFLFAQARARDLWQTPIQSAIHMLVHAIMAGSVVMMVVAPESSQWMANILLWGVVANMIIMAKEILMPHDTTDTKKAIKLMTKGYYSKYFWAGIVIGSLIPIVVL</sequence>
<feature type="transmembrane region" description="Helical" evidence="11">
    <location>
        <begin position="440"/>
        <end position="461"/>
    </location>
</feature>
<dbReference type="SUPFAM" id="SSF54862">
    <property type="entry name" value="4Fe-4S ferredoxins"/>
    <property type="match status" value="1"/>
</dbReference>
<evidence type="ECO:0000256" key="1">
    <source>
        <dbReference type="ARBA" id="ARBA00004651"/>
    </source>
</evidence>
<keyword evidence="9" id="KW-0411">Iron-sulfur</keyword>
<dbReference type="EMBL" id="UINC01014084">
    <property type="protein sequence ID" value="SVA60332.1"/>
    <property type="molecule type" value="Genomic_DNA"/>
</dbReference>
<keyword evidence="7 11" id="KW-1133">Transmembrane helix</keyword>
<dbReference type="Gene3D" id="1.20.1630.10">
    <property type="entry name" value="Formate dehydrogenase/DMSO reductase domain"/>
    <property type="match status" value="1"/>
</dbReference>
<name>A0A381X704_9ZZZZ</name>
<dbReference type="PANTHER" id="PTHR43177:SF3">
    <property type="entry name" value="PROTEIN NRFC HOMOLOG"/>
    <property type="match status" value="1"/>
</dbReference>
<evidence type="ECO:0000256" key="8">
    <source>
        <dbReference type="ARBA" id="ARBA00023004"/>
    </source>
</evidence>
<comment type="subcellular location">
    <subcellularLocation>
        <location evidence="1">Cell membrane</location>
        <topology evidence="1">Multi-pass membrane protein</topology>
    </subcellularLocation>
</comment>
<keyword evidence="3" id="KW-1003">Cell membrane</keyword>
<feature type="transmembrane region" description="Helical" evidence="11">
    <location>
        <begin position="412"/>
        <end position="434"/>
    </location>
</feature>
<feature type="non-terminal residue" evidence="13">
    <location>
        <position position="500"/>
    </location>
</feature>
<dbReference type="Gene3D" id="3.30.70.20">
    <property type="match status" value="2"/>
</dbReference>
<feature type="transmembrane region" description="Helical" evidence="11">
    <location>
        <begin position="379"/>
        <end position="400"/>
    </location>
</feature>
<keyword evidence="5 11" id="KW-0812">Transmembrane</keyword>
<dbReference type="AlphaFoldDB" id="A0A381X704"/>
<accession>A0A381X704</accession>
<feature type="transmembrane region" description="Helical" evidence="11">
    <location>
        <begin position="279"/>
        <end position="300"/>
    </location>
</feature>
<feature type="domain" description="4Fe-4S ferredoxin-type" evidence="12">
    <location>
        <begin position="80"/>
        <end position="109"/>
    </location>
</feature>
<evidence type="ECO:0000256" key="11">
    <source>
        <dbReference type="SAM" id="Phobius"/>
    </source>
</evidence>
<dbReference type="GO" id="GO:0046872">
    <property type="term" value="F:metal ion binding"/>
    <property type="evidence" value="ECO:0007669"/>
    <property type="project" value="UniProtKB-KW"/>
</dbReference>
<protein>
    <recommendedName>
        <fullName evidence="12">4Fe-4S ferredoxin-type domain-containing protein</fullName>
    </recommendedName>
</protein>
<feature type="domain" description="4Fe-4S ferredoxin-type" evidence="12">
    <location>
        <begin position="3"/>
        <end position="33"/>
    </location>
</feature>
<evidence type="ECO:0000313" key="13">
    <source>
        <dbReference type="EMBL" id="SVA60332.1"/>
    </source>
</evidence>
<dbReference type="PROSITE" id="PS00198">
    <property type="entry name" value="4FE4S_FER_1"/>
    <property type="match status" value="1"/>
</dbReference>
<evidence type="ECO:0000256" key="5">
    <source>
        <dbReference type="ARBA" id="ARBA00022692"/>
    </source>
</evidence>
<dbReference type="GO" id="GO:0051539">
    <property type="term" value="F:4 iron, 4 sulfur cluster binding"/>
    <property type="evidence" value="ECO:0007669"/>
    <property type="project" value="UniProtKB-KW"/>
</dbReference>
<feature type="transmembrane region" description="Helical" evidence="11">
    <location>
        <begin position="312"/>
        <end position="328"/>
    </location>
</feature>
<evidence type="ECO:0000256" key="2">
    <source>
        <dbReference type="ARBA" id="ARBA00008929"/>
    </source>
</evidence>
<dbReference type="InterPro" id="IPR017896">
    <property type="entry name" value="4Fe4S_Fe-S-bd"/>
</dbReference>
<reference evidence="13" key="1">
    <citation type="submission" date="2018-05" db="EMBL/GenBank/DDBJ databases">
        <authorList>
            <person name="Lanie J.A."/>
            <person name="Ng W.-L."/>
            <person name="Kazmierczak K.M."/>
            <person name="Andrzejewski T.M."/>
            <person name="Davidsen T.M."/>
            <person name="Wayne K.J."/>
            <person name="Tettelin H."/>
            <person name="Glass J.I."/>
            <person name="Rusch D."/>
            <person name="Podicherti R."/>
            <person name="Tsui H.-C.T."/>
            <person name="Winkler M.E."/>
        </authorList>
    </citation>
    <scope>NUCLEOTIDE SEQUENCE</scope>
</reference>
<dbReference type="PANTHER" id="PTHR43177">
    <property type="entry name" value="PROTEIN NRFC"/>
    <property type="match status" value="1"/>
</dbReference>
<feature type="domain" description="4Fe-4S ferredoxin-type" evidence="12">
    <location>
        <begin position="48"/>
        <end position="79"/>
    </location>
</feature>
<dbReference type="CDD" id="cd10551">
    <property type="entry name" value="PsrB"/>
    <property type="match status" value="1"/>
</dbReference>
<dbReference type="Pfam" id="PF03916">
    <property type="entry name" value="NrfD"/>
    <property type="match status" value="1"/>
</dbReference>